<sequence>MSGLSVLMILRFSVQYPAKAVGIGANLHFDDCILPSFLAWVSPFLCVELKRRFARVVPMLNLACRKLLDGEEKIKPESLSLHETVFRESVIGLAELLYTVAVYVPII</sequence>
<dbReference type="AlphaFoldDB" id="A0AAE1TV15"/>
<dbReference type="EMBL" id="JAWZYT010003909">
    <property type="protein sequence ID" value="KAK4296195.1"/>
    <property type="molecule type" value="Genomic_DNA"/>
</dbReference>
<evidence type="ECO:0000313" key="2">
    <source>
        <dbReference type="Proteomes" id="UP001292094"/>
    </source>
</evidence>
<gene>
    <name evidence="1" type="ORF">Pmani_031308</name>
</gene>
<dbReference type="Proteomes" id="UP001292094">
    <property type="component" value="Unassembled WGS sequence"/>
</dbReference>
<keyword evidence="2" id="KW-1185">Reference proteome</keyword>
<organism evidence="1 2">
    <name type="scientific">Petrolisthes manimaculis</name>
    <dbReference type="NCBI Taxonomy" id="1843537"/>
    <lineage>
        <taxon>Eukaryota</taxon>
        <taxon>Metazoa</taxon>
        <taxon>Ecdysozoa</taxon>
        <taxon>Arthropoda</taxon>
        <taxon>Crustacea</taxon>
        <taxon>Multicrustacea</taxon>
        <taxon>Malacostraca</taxon>
        <taxon>Eumalacostraca</taxon>
        <taxon>Eucarida</taxon>
        <taxon>Decapoda</taxon>
        <taxon>Pleocyemata</taxon>
        <taxon>Anomura</taxon>
        <taxon>Galatheoidea</taxon>
        <taxon>Porcellanidae</taxon>
        <taxon>Petrolisthes</taxon>
    </lineage>
</organism>
<protein>
    <submittedName>
        <fullName evidence="1">Uncharacterized protein</fullName>
    </submittedName>
</protein>
<name>A0AAE1TV15_9EUCA</name>
<comment type="caution">
    <text evidence="1">The sequence shown here is derived from an EMBL/GenBank/DDBJ whole genome shotgun (WGS) entry which is preliminary data.</text>
</comment>
<accession>A0AAE1TV15</accession>
<reference evidence="1" key="1">
    <citation type="submission" date="2023-11" db="EMBL/GenBank/DDBJ databases">
        <title>Genome assemblies of two species of porcelain crab, Petrolisthes cinctipes and Petrolisthes manimaculis (Anomura: Porcellanidae).</title>
        <authorList>
            <person name="Angst P."/>
        </authorList>
    </citation>
    <scope>NUCLEOTIDE SEQUENCE</scope>
    <source>
        <strain evidence="1">PB745_02</strain>
        <tissue evidence="1">Gill</tissue>
    </source>
</reference>
<proteinExistence type="predicted"/>
<evidence type="ECO:0000313" key="1">
    <source>
        <dbReference type="EMBL" id="KAK4296195.1"/>
    </source>
</evidence>